<name>A0A3E2HC69_SCYLI</name>
<keyword evidence="3" id="KW-1185">Reference proteome</keyword>
<evidence type="ECO:0000313" key="3">
    <source>
        <dbReference type="Proteomes" id="UP000258309"/>
    </source>
</evidence>
<feature type="region of interest" description="Disordered" evidence="1">
    <location>
        <begin position="160"/>
        <end position="213"/>
    </location>
</feature>
<dbReference type="OMA" id="TFEASMY"/>
<dbReference type="OrthoDB" id="422106at2759"/>
<dbReference type="Proteomes" id="UP000258309">
    <property type="component" value="Unassembled WGS sequence"/>
</dbReference>
<feature type="non-terminal residue" evidence="2">
    <location>
        <position position="1"/>
    </location>
</feature>
<dbReference type="GO" id="GO:0005634">
    <property type="term" value="C:nucleus"/>
    <property type="evidence" value="ECO:0007669"/>
    <property type="project" value="TreeGrafter"/>
</dbReference>
<evidence type="ECO:0000256" key="1">
    <source>
        <dbReference type="SAM" id="MobiDB-lite"/>
    </source>
</evidence>
<dbReference type="PANTHER" id="PTHR16291">
    <property type="entry name" value="NUCLEAR CAP-BINDING PROTEIN SUBUNIT 3"/>
    <property type="match status" value="1"/>
</dbReference>
<dbReference type="GO" id="GO:0003729">
    <property type="term" value="F:mRNA binding"/>
    <property type="evidence" value="ECO:0007669"/>
    <property type="project" value="InterPro"/>
</dbReference>
<dbReference type="PANTHER" id="PTHR16291:SF0">
    <property type="entry name" value="NUCLEAR CAP-BINDING PROTEIN SUBUNIT 3"/>
    <property type="match status" value="1"/>
</dbReference>
<dbReference type="AlphaFoldDB" id="A0A3E2HC69"/>
<organism evidence="2 3">
    <name type="scientific">Scytalidium lignicola</name>
    <name type="common">Hyphomycete</name>
    <dbReference type="NCBI Taxonomy" id="5539"/>
    <lineage>
        <taxon>Eukaryota</taxon>
        <taxon>Fungi</taxon>
        <taxon>Dikarya</taxon>
        <taxon>Ascomycota</taxon>
        <taxon>Pezizomycotina</taxon>
        <taxon>Leotiomycetes</taxon>
        <taxon>Leotiomycetes incertae sedis</taxon>
        <taxon>Scytalidium</taxon>
    </lineage>
</organism>
<proteinExistence type="predicted"/>
<feature type="region of interest" description="Disordered" evidence="1">
    <location>
        <begin position="225"/>
        <end position="287"/>
    </location>
</feature>
<protein>
    <submittedName>
        <fullName evidence="2">Uncharacterized protein</fullName>
    </submittedName>
</protein>
<dbReference type="Pfam" id="PF10309">
    <property type="entry name" value="NCBP3"/>
    <property type="match status" value="1"/>
</dbReference>
<comment type="caution">
    <text evidence="2">The sequence shown here is derived from an EMBL/GenBank/DDBJ whole genome shotgun (WGS) entry which is preliminary data.</text>
</comment>
<feature type="region of interest" description="Disordered" evidence="1">
    <location>
        <begin position="421"/>
        <end position="455"/>
    </location>
</feature>
<evidence type="ECO:0000313" key="2">
    <source>
        <dbReference type="EMBL" id="RFU31009.1"/>
    </source>
</evidence>
<dbReference type="InterPro" id="IPR019416">
    <property type="entry name" value="NCBP3"/>
</dbReference>
<reference evidence="2 3" key="1">
    <citation type="submission" date="2018-05" db="EMBL/GenBank/DDBJ databases">
        <title>Draft genome sequence of Scytalidium lignicola DSM 105466, a ubiquitous saprotrophic fungus.</title>
        <authorList>
            <person name="Buettner E."/>
            <person name="Gebauer A.M."/>
            <person name="Hofrichter M."/>
            <person name="Liers C."/>
            <person name="Kellner H."/>
        </authorList>
    </citation>
    <scope>NUCLEOTIDE SEQUENCE [LARGE SCALE GENOMIC DNA]</scope>
    <source>
        <strain evidence="2 3">DSM 105466</strain>
    </source>
</reference>
<sequence length="455" mass="51254">MAADMDIEMDLDMSLAEEDLTIPEAETMPDVQIQEPDSSSPNNTLVPHKIHIRGLDNLTEKDVRSFATEYFDKENIERVEWIDDNSANLVYSSSEIAREALIALSALDEIPDITQVGVLQTLPAKPLLSHPQTNLQVRFAVEGDRKQVGARERSRFYLFNPEYDPAERPKRGNRRGNKYRDRDDGGYRSQRYDEYEQRRRQNGDENNGFDASLYDDDEAALALRASRRRRRRDSSVSSGSDFRGRRSRQRVTAPKELFPDKAPIDSRSKGRLRNRSASPVLDDNDRGLESKFDEHVRDSAAAANRRKAQAIKNRLMESISNPKELFPRTAGVSHHRSDAFDAADETADIFANTMTVPFLDGTSDRRSRRPSLASRISGAKLIDRITPKTDDTDTFNIKGSATASAVRDFAIKGGAGESSIKELFPSHNTNAGKELFSERLQGRGGRRKKAEDLFS</sequence>
<gene>
    <name evidence="2" type="ORF">B7463_g5343</name>
</gene>
<accession>A0A3E2HC69</accession>
<feature type="compositionally biased region" description="Basic and acidic residues" evidence="1">
    <location>
        <begin position="178"/>
        <end position="203"/>
    </location>
</feature>
<dbReference type="EMBL" id="NCSJ02000086">
    <property type="protein sequence ID" value="RFU31009.1"/>
    <property type="molecule type" value="Genomic_DNA"/>
</dbReference>
<feature type="compositionally biased region" description="Basic and acidic residues" evidence="1">
    <location>
        <begin position="257"/>
        <end position="268"/>
    </location>
</feature>
<dbReference type="GO" id="GO:0000340">
    <property type="term" value="F:RNA 7-methylguanosine cap binding"/>
    <property type="evidence" value="ECO:0007669"/>
    <property type="project" value="InterPro"/>
</dbReference>
<dbReference type="STRING" id="5539.A0A3E2HC69"/>
<feature type="non-terminal residue" evidence="2">
    <location>
        <position position="455"/>
    </location>
</feature>